<feature type="compositionally biased region" description="Basic residues" evidence="4">
    <location>
        <begin position="472"/>
        <end position="485"/>
    </location>
</feature>
<dbReference type="Proteomes" id="UP000277580">
    <property type="component" value="Unassembled WGS sequence"/>
</dbReference>
<comment type="subcellular location">
    <subcellularLocation>
        <location evidence="1">Nucleus</location>
    </subcellularLocation>
</comment>
<sequence>MNNAQFRKLLETPRSERPNNGGTSATPSLGSRQRPSMPMTPRSVATQSDFAKQVAAHNAALNPKPVRKFRSSAAPLGTALPEGYVDRSKTRDDGTDDERLEALAELAKEGKIDRDEYVRQTKLLGGDVKSTHLVKGLDFALLEKVRRGEDVMNKDQENDIAMNEEDEEDVEDKLEKALESEVVVAEKEKKEKKGVKAAPVPKTRAEILAALKESRRAAKEAAQPALGAKFRKIGEVKPKEKQKPAEPEREKVKYVTLSDGRVKKMVKRDKGKKAALEAPDPMSAPLGMMPPPPRPGVQIKEDEEDEDIDIFEGAGTEYNPLAGLQDDDSDSDSDDSDREPGSSKKLKPDNDENIPPPPPTSMPPPPRPKLNYFGDEPSSSSSSSREQKYQPPTASSLLSDPALAAALAKASTLNPISSSSTTSREDVEKAKRHAALLESADRDAFDIDFGFGGSRDFGDEDEDDGYLEKKKGSGSKRKRGGGAKPKKGDKNDAGVVGKLVEERYGKGKGKA</sequence>
<dbReference type="STRING" id="1392247.A0A3N4KDR3"/>
<accession>A0A3N4KDR3</accession>
<feature type="compositionally biased region" description="Basic and acidic residues" evidence="4">
    <location>
        <begin position="338"/>
        <end position="350"/>
    </location>
</feature>
<reference evidence="6 7" key="1">
    <citation type="journal article" date="2018" name="Nat. Ecol. Evol.">
        <title>Pezizomycetes genomes reveal the molecular basis of ectomycorrhizal truffle lifestyle.</title>
        <authorList>
            <person name="Murat C."/>
            <person name="Payen T."/>
            <person name="Noel B."/>
            <person name="Kuo A."/>
            <person name="Morin E."/>
            <person name="Chen J."/>
            <person name="Kohler A."/>
            <person name="Krizsan K."/>
            <person name="Balestrini R."/>
            <person name="Da Silva C."/>
            <person name="Montanini B."/>
            <person name="Hainaut M."/>
            <person name="Levati E."/>
            <person name="Barry K.W."/>
            <person name="Belfiori B."/>
            <person name="Cichocki N."/>
            <person name="Clum A."/>
            <person name="Dockter R.B."/>
            <person name="Fauchery L."/>
            <person name="Guy J."/>
            <person name="Iotti M."/>
            <person name="Le Tacon F."/>
            <person name="Lindquist E.A."/>
            <person name="Lipzen A."/>
            <person name="Malagnac F."/>
            <person name="Mello A."/>
            <person name="Molinier V."/>
            <person name="Miyauchi S."/>
            <person name="Poulain J."/>
            <person name="Riccioni C."/>
            <person name="Rubini A."/>
            <person name="Sitrit Y."/>
            <person name="Splivallo R."/>
            <person name="Traeger S."/>
            <person name="Wang M."/>
            <person name="Zifcakova L."/>
            <person name="Wipf D."/>
            <person name="Zambonelli A."/>
            <person name="Paolocci F."/>
            <person name="Nowrousian M."/>
            <person name="Ottonello S."/>
            <person name="Baldrian P."/>
            <person name="Spatafora J.W."/>
            <person name="Henrissat B."/>
            <person name="Nagy L.G."/>
            <person name="Aury J.M."/>
            <person name="Wincker P."/>
            <person name="Grigoriev I.V."/>
            <person name="Bonfante P."/>
            <person name="Martin F.M."/>
        </authorList>
    </citation>
    <scope>NUCLEOTIDE SEQUENCE [LARGE SCALE GENOMIC DNA]</scope>
    <source>
        <strain evidence="6 7">CCBAS932</strain>
    </source>
</reference>
<evidence type="ECO:0000256" key="2">
    <source>
        <dbReference type="ARBA" id="ARBA00023242"/>
    </source>
</evidence>
<evidence type="ECO:0000256" key="3">
    <source>
        <dbReference type="SAM" id="Coils"/>
    </source>
</evidence>
<dbReference type="GO" id="GO:0005634">
    <property type="term" value="C:nucleus"/>
    <property type="evidence" value="ECO:0007669"/>
    <property type="project" value="UniProtKB-SubCell"/>
</dbReference>
<feature type="compositionally biased region" description="Basic and acidic residues" evidence="4">
    <location>
        <begin position="84"/>
        <end position="93"/>
    </location>
</feature>
<feature type="region of interest" description="Disordered" evidence="4">
    <location>
        <begin position="1"/>
        <end position="48"/>
    </location>
</feature>
<gene>
    <name evidence="6" type="ORF">P167DRAFT_567757</name>
</gene>
<dbReference type="Pfam" id="PF07808">
    <property type="entry name" value="RED_N"/>
    <property type="match status" value="1"/>
</dbReference>
<dbReference type="AlphaFoldDB" id="A0A3N4KDR3"/>
<evidence type="ECO:0000313" key="7">
    <source>
        <dbReference type="Proteomes" id="UP000277580"/>
    </source>
</evidence>
<evidence type="ECO:0000256" key="1">
    <source>
        <dbReference type="ARBA" id="ARBA00004123"/>
    </source>
</evidence>
<feature type="compositionally biased region" description="Basic and acidic residues" evidence="4">
    <location>
        <begin position="8"/>
        <end position="17"/>
    </location>
</feature>
<name>A0A3N4KDR3_9PEZI</name>
<feature type="compositionally biased region" description="Acidic residues" evidence="4">
    <location>
        <begin position="301"/>
        <end position="310"/>
    </location>
</feature>
<protein>
    <recommendedName>
        <fullName evidence="5">RED-like N-terminal domain-containing protein</fullName>
    </recommendedName>
</protein>
<feature type="region of interest" description="Disordered" evidence="4">
    <location>
        <begin position="219"/>
        <end position="397"/>
    </location>
</feature>
<feature type="region of interest" description="Disordered" evidence="4">
    <location>
        <begin position="65"/>
        <end position="96"/>
    </location>
</feature>
<dbReference type="InterPro" id="IPR039896">
    <property type="entry name" value="Red-like"/>
</dbReference>
<organism evidence="6 7">
    <name type="scientific">Morchella conica CCBAS932</name>
    <dbReference type="NCBI Taxonomy" id="1392247"/>
    <lineage>
        <taxon>Eukaryota</taxon>
        <taxon>Fungi</taxon>
        <taxon>Dikarya</taxon>
        <taxon>Ascomycota</taxon>
        <taxon>Pezizomycotina</taxon>
        <taxon>Pezizomycetes</taxon>
        <taxon>Pezizales</taxon>
        <taxon>Morchellaceae</taxon>
        <taxon>Morchella</taxon>
    </lineage>
</organism>
<dbReference type="PANTHER" id="PTHR12765">
    <property type="entry name" value="RED PROTEIN IK FACTOR CYTOKINE IK"/>
    <property type="match status" value="1"/>
</dbReference>
<feature type="region of interest" description="Disordered" evidence="4">
    <location>
        <begin position="411"/>
        <end position="431"/>
    </location>
</feature>
<dbReference type="InParanoid" id="A0A3N4KDR3"/>
<dbReference type="EMBL" id="ML119160">
    <property type="protein sequence ID" value="RPB08666.1"/>
    <property type="molecule type" value="Genomic_DNA"/>
</dbReference>
<feature type="compositionally biased region" description="Pro residues" evidence="4">
    <location>
        <begin position="354"/>
        <end position="368"/>
    </location>
</feature>
<keyword evidence="2" id="KW-0539">Nucleus</keyword>
<evidence type="ECO:0000256" key="4">
    <source>
        <dbReference type="SAM" id="MobiDB-lite"/>
    </source>
</evidence>
<feature type="compositionally biased region" description="Basic and acidic residues" evidence="4">
    <location>
        <begin position="232"/>
        <end position="253"/>
    </location>
</feature>
<feature type="compositionally biased region" description="Polar residues" evidence="4">
    <location>
        <begin position="412"/>
        <end position="422"/>
    </location>
</feature>
<evidence type="ECO:0000259" key="5">
    <source>
        <dbReference type="Pfam" id="PF07808"/>
    </source>
</evidence>
<keyword evidence="7" id="KW-1185">Reference proteome</keyword>
<feature type="compositionally biased region" description="Acidic residues" evidence="4">
    <location>
        <begin position="325"/>
        <end position="337"/>
    </location>
</feature>
<feature type="region of interest" description="Disordered" evidence="4">
    <location>
        <begin position="445"/>
        <end position="511"/>
    </location>
</feature>
<feature type="compositionally biased region" description="Polar residues" evidence="4">
    <location>
        <begin position="18"/>
        <end position="34"/>
    </location>
</feature>
<feature type="compositionally biased region" description="Basic residues" evidence="4">
    <location>
        <begin position="263"/>
        <end position="273"/>
    </location>
</feature>
<keyword evidence="3" id="KW-0175">Coiled coil</keyword>
<feature type="domain" description="RED-like N-terminal" evidence="5">
    <location>
        <begin position="113"/>
        <end position="191"/>
    </location>
</feature>
<dbReference type="OrthoDB" id="3366823at2759"/>
<proteinExistence type="predicted"/>
<feature type="coiled-coil region" evidence="3">
    <location>
        <begin position="153"/>
        <end position="180"/>
    </location>
</feature>
<evidence type="ECO:0000313" key="6">
    <source>
        <dbReference type="EMBL" id="RPB08666.1"/>
    </source>
</evidence>
<dbReference type="InterPro" id="IPR012916">
    <property type="entry name" value="RED_N"/>
</dbReference>